<keyword evidence="5" id="KW-1185">Reference proteome</keyword>
<dbReference type="EMBL" id="SJJZ01000006">
    <property type="protein sequence ID" value="TCC01513.1"/>
    <property type="molecule type" value="Genomic_DNA"/>
</dbReference>
<keyword evidence="2" id="KW-0342">GTP-binding</keyword>
<comment type="caution">
    <text evidence="4">The sequence shown here is derived from an EMBL/GenBank/DDBJ whole genome shotgun (WGS) entry which is preliminary data.</text>
</comment>
<reference evidence="4 5" key="1">
    <citation type="submission" date="2019-02" db="EMBL/GenBank/DDBJ databases">
        <title>Kribbella capetownensis sp. nov. and Kribbella speibonae sp. nov., isolated from soil.</title>
        <authorList>
            <person name="Curtis S.M."/>
            <person name="Norton I."/>
            <person name="Everest G.J."/>
            <person name="Meyers P.R."/>
        </authorList>
    </citation>
    <scope>NUCLEOTIDE SEQUENCE [LARGE SCALE GENOMIC DNA]</scope>
    <source>
        <strain evidence="4 5">KCTC 29219</strain>
    </source>
</reference>
<dbReference type="RefSeq" id="WP_420323362.1">
    <property type="nucleotide sequence ID" value="NZ_SJJZ01000006.1"/>
</dbReference>
<dbReference type="GO" id="GO:0005525">
    <property type="term" value="F:GTP binding"/>
    <property type="evidence" value="ECO:0007669"/>
    <property type="project" value="UniProtKB-KW"/>
</dbReference>
<sequence>ITGALDLDTLGVIDATELALNDIGKVQLKIAAPLAADPYSSNAITGSFLLIDAHDGWTLAAGMIDEELDDQLESAGRNRELCGAKG</sequence>
<organism evidence="4 5">
    <name type="scientific">Kribbella soli</name>
    <dbReference type="NCBI Taxonomy" id="1124743"/>
    <lineage>
        <taxon>Bacteria</taxon>
        <taxon>Bacillati</taxon>
        <taxon>Actinomycetota</taxon>
        <taxon>Actinomycetes</taxon>
        <taxon>Propionibacteriales</taxon>
        <taxon>Kribbellaceae</taxon>
        <taxon>Kribbella</taxon>
    </lineage>
</organism>
<feature type="non-terminal residue" evidence="4">
    <location>
        <position position="1"/>
    </location>
</feature>
<feature type="domain" description="GTP-eEF1A C-terminal" evidence="3">
    <location>
        <begin position="5"/>
        <end position="64"/>
    </location>
</feature>
<dbReference type="Pfam" id="PF22594">
    <property type="entry name" value="GTP-eEF1A_C"/>
    <property type="match status" value="1"/>
</dbReference>
<accession>A0A4R0GWN1</accession>
<proteinExistence type="predicted"/>
<evidence type="ECO:0000256" key="2">
    <source>
        <dbReference type="ARBA" id="ARBA00023134"/>
    </source>
</evidence>
<keyword evidence="1" id="KW-0547">Nucleotide-binding</keyword>
<dbReference type="InterPro" id="IPR009001">
    <property type="entry name" value="Transl_elong_EF1A/Init_IF2_C"/>
</dbReference>
<dbReference type="SUPFAM" id="SSF50465">
    <property type="entry name" value="EF-Tu/eEF-1alpha/eIF2-gamma C-terminal domain"/>
    <property type="match status" value="1"/>
</dbReference>
<gene>
    <name evidence="4" type="ORF">E0H45_39060</name>
</gene>
<evidence type="ECO:0000313" key="4">
    <source>
        <dbReference type="EMBL" id="TCC01513.1"/>
    </source>
</evidence>
<name>A0A4R0GWN1_9ACTN</name>
<evidence type="ECO:0000313" key="5">
    <source>
        <dbReference type="Proteomes" id="UP000292346"/>
    </source>
</evidence>
<evidence type="ECO:0000259" key="3">
    <source>
        <dbReference type="Pfam" id="PF22594"/>
    </source>
</evidence>
<dbReference type="InterPro" id="IPR054696">
    <property type="entry name" value="GTP-eEF1A_C"/>
</dbReference>
<protein>
    <recommendedName>
        <fullName evidence="3">GTP-eEF1A C-terminal domain-containing protein</fullName>
    </recommendedName>
</protein>
<evidence type="ECO:0000256" key="1">
    <source>
        <dbReference type="ARBA" id="ARBA00022741"/>
    </source>
</evidence>
<dbReference type="AlphaFoldDB" id="A0A4R0GWN1"/>
<dbReference type="Gene3D" id="2.40.30.10">
    <property type="entry name" value="Translation factors"/>
    <property type="match status" value="1"/>
</dbReference>
<dbReference type="Proteomes" id="UP000292346">
    <property type="component" value="Unassembled WGS sequence"/>
</dbReference>